<dbReference type="SUPFAM" id="SSF54975">
    <property type="entry name" value="Acylphosphatase/BLUF domain-like"/>
    <property type="match status" value="1"/>
</dbReference>
<dbReference type="InterPro" id="IPR036046">
    <property type="entry name" value="Acylphosphatase-like_dom_sf"/>
</dbReference>
<evidence type="ECO:0000259" key="1">
    <source>
        <dbReference type="PROSITE" id="PS50925"/>
    </source>
</evidence>
<dbReference type="PROSITE" id="PS50925">
    <property type="entry name" value="BLUF"/>
    <property type="match status" value="1"/>
</dbReference>
<reference evidence="2" key="1">
    <citation type="submission" date="2009-10" db="EMBL/GenBank/DDBJ databases">
        <title>Diversity of trophic interactions inside an arsenic-rich microbial ecosystem.</title>
        <authorList>
            <person name="Bertin P.N."/>
            <person name="Heinrich-Salmeron A."/>
            <person name="Pelletier E."/>
            <person name="Goulhen-Chollet F."/>
            <person name="Arsene-Ploetze F."/>
            <person name="Gallien S."/>
            <person name="Calteau A."/>
            <person name="Vallenet D."/>
            <person name="Casiot C."/>
            <person name="Chane-Woon-Ming B."/>
            <person name="Giloteaux L."/>
            <person name="Barakat M."/>
            <person name="Bonnefoy V."/>
            <person name="Bruneel O."/>
            <person name="Chandler M."/>
            <person name="Cleiss J."/>
            <person name="Duran R."/>
            <person name="Elbaz-Poulichet F."/>
            <person name="Fonknechten N."/>
            <person name="Lauga B."/>
            <person name="Mornico D."/>
            <person name="Ortet P."/>
            <person name="Schaeffer C."/>
            <person name="Siguier P."/>
            <person name="Alexander Thil Smith A."/>
            <person name="Van Dorsselaer A."/>
            <person name="Weissenbach J."/>
            <person name="Medigue C."/>
            <person name="Le Paslier D."/>
        </authorList>
    </citation>
    <scope>NUCLEOTIDE SEQUENCE</scope>
</reference>
<protein>
    <recommendedName>
        <fullName evidence="1">BLUF domain-containing protein</fullName>
    </recommendedName>
</protein>
<dbReference type="GO" id="GO:0071949">
    <property type="term" value="F:FAD binding"/>
    <property type="evidence" value="ECO:0007669"/>
    <property type="project" value="InterPro"/>
</dbReference>
<dbReference type="AlphaFoldDB" id="E6PLB4"/>
<proteinExistence type="predicted"/>
<dbReference type="SMART" id="SM01034">
    <property type="entry name" value="BLUF"/>
    <property type="match status" value="1"/>
</dbReference>
<name>E6PLB4_9ZZZZ</name>
<comment type="caution">
    <text evidence="2">The sequence shown here is derived from an EMBL/GenBank/DDBJ whole genome shotgun (WGS) entry which is preliminary data.</text>
</comment>
<organism evidence="2">
    <name type="scientific">mine drainage metagenome</name>
    <dbReference type="NCBI Taxonomy" id="410659"/>
    <lineage>
        <taxon>unclassified sequences</taxon>
        <taxon>metagenomes</taxon>
        <taxon>ecological metagenomes</taxon>
    </lineage>
</organism>
<dbReference type="EMBL" id="CABM01000011">
    <property type="protein sequence ID" value="CBH95715.1"/>
    <property type="molecule type" value="Genomic_DNA"/>
</dbReference>
<gene>
    <name evidence="2" type="ORF">CARN2_1982</name>
</gene>
<accession>E6PLB4</accession>
<feature type="domain" description="BLUF" evidence="1">
    <location>
        <begin position="47"/>
        <end position="145"/>
    </location>
</feature>
<dbReference type="Gene3D" id="3.30.70.100">
    <property type="match status" value="1"/>
</dbReference>
<dbReference type="Pfam" id="PF04940">
    <property type="entry name" value="BLUF"/>
    <property type="match status" value="1"/>
</dbReference>
<evidence type="ECO:0000313" key="2">
    <source>
        <dbReference type="EMBL" id="CBH95715.1"/>
    </source>
</evidence>
<dbReference type="GO" id="GO:0009882">
    <property type="term" value="F:blue light photoreceptor activity"/>
    <property type="evidence" value="ECO:0007669"/>
    <property type="project" value="InterPro"/>
</dbReference>
<sequence length="154" mass="17764">MLPKTCCWPTLCEGRCRRNWRWARPHFQGRNTRCISHRLHEKQTVVLIDVFSRNKIQLACPTHDLRPRSHIQHDILGKSRRNNISIGVGGLLVMSDGYFFQALEGSRAVVHRIYGRILRDPRHSDSVILGCVEIGKRSFADWSMGYVVVTDAVR</sequence>
<dbReference type="InterPro" id="IPR007024">
    <property type="entry name" value="BLUF_domain"/>
</dbReference>